<proteinExistence type="predicted"/>
<evidence type="ECO:0000313" key="1">
    <source>
        <dbReference type="EMBL" id="GGO35613.1"/>
    </source>
</evidence>
<comment type="caution">
    <text evidence="1">The sequence shown here is derived from an EMBL/GenBank/DDBJ whole genome shotgun (WGS) entry which is preliminary data.</text>
</comment>
<dbReference type="RefSeq" id="WP_146287310.1">
    <property type="nucleotide sequence ID" value="NZ_BMLP01000006.1"/>
</dbReference>
<reference evidence="1 2" key="1">
    <citation type="journal article" date="2014" name="Int. J. Syst. Evol. Microbiol.">
        <title>Complete genome sequence of Corynebacterium casei LMG S-19264T (=DSM 44701T), isolated from a smear-ripened cheese.</title>
        <authorList>
            <consortium name="US DOE Joint Genome Institute (JGI-PGF)"/>
            <person name="Walter F."/>
            <person name="Albersmeier A."/>
            <person name="Kalinowski J."/>
            <person name="Ruckert C."/>
        </authorList>
    </citation>
    <scope>NUCLEOTIDE SEQUENCE [LARGE SCALE GENOMIC DNA]</scope>
    <source>
        <strain evidence="1 2">CGMCC 1.7029</strain>
    </source>
</reference>
<keyword evidence="2" id="KW-1185">Reference proteome</keyword>
<evidence type="ECO:0000313" key="2">
    <source>
        <dbReference type="Proteomes" id="UP000598196"/>
    </source>
</evidence>
<accession>A0A917YLM5</accession>
<gene>
    <name evidence="1" type="ORF">GCM10010991_28180</name>
</gene>
<dbReference type="OrthoDB" id="7841843at2"/>
<dbReference type="AlphaFoldDB" id="A0A917YLM5"/>
<dbReference type="EMBL" id="BMLP01000006">
    <property type="protein sequence ID" value="GGO35613.1"/>
    <property type="molecule type" value="Genomic_DNA"/>
</dbReference>
<organism evidence="1 2">
    <name type="scientific">Gemmobacter aquaticus</name>
    <dbReference type="NCBI Taxonomy" id="490185"/>
    <lineage>
        <taxon>Bacteria</taxon>
        <taxon>Pseudomonadati</taxon>
        <taxon>Pseudomonadota</taxon>
        <taxon>Alphaproteobacteria</taxon>
        <taxon>Rhodobacterales</taxon>
        <taxon>Paracoccaceae</taxon>
        <taxon>Gemmobacter</taxon>
    </lineage>
</organism>
<protein>
    <recommendedName>
        <fullName evidence="3">SapC protein</fullName>
    </recommendedName>
</protein>
<evidence type="ECO:0008006" key="3">
    <source>
        <dbReference type="Google" id="ProtNLM"/>
    </source>
</evidence>
<name>A0A917YLM5_9RHOB</name>
<sequence length="258" mass="28603">MSVWFLDIPGITGSETLSAQRLASWPDRAMDDRLHHLRVCPVVPSELYQIARHLPVTVVDQADGPMVMVDLRTQMLRQPAFDSDGRLQRSYRPAVTRLLPFCTSAQGALLRLSDEVAPPGPERPAELQQQVAQMLRAQAAGLGRLAEAAGLLISEGLLQRSAEGDLAEWRPMSPEQDGATVAANLAPRPESFLALRLLAVIEFSAMHRREDRGRRPNADSLRGLLSRNEALRRRIFLTRDEMLDFSALTVGPPHNHNA</sequence>
<dbReference type="Proteomes" id="UP000598196">
    <property type="component" value="Unassembled WGS sequence"/>
</dbReference>